<feature type="region of interest" description="Disordered" evidence="1">
    <location>
        <begin position="35"/>
        <end position="63"/>
    </location>
</feature>
<organism evidence="2">
    <name type="scientific">marine sediment metagenome</name>
    <dbReference type="NCBI Taxonomy" id="412755"/>
    <lineage>
        <taxon>unclassified sequences</taxon>
        <taxon>metagenomes</taxon>
        <taxon>ecological metagenomes</taxon>
    </lineage>
</organism>
<evidence type="ECO:0000256" key="1">
    <source>
        <dbReference type="SAM" id="MobiDB-lite"/>
    </source>
</evidence>
<protein>
    <submittedName>
        <fullName evidence="2">Uncharacterized protein</fullName>
    </submittedName>
</protein>
<dbReference type="EMBL" id="BARW01003736">
    <property type="protein sequence ID" value="GAI70465.1"/>
    <property type="molecule type" value="Genomic_DNA"/>
</dbReference>
<name>X1S4Y0_9ZZZZ</name>
<evidence type="ECO:0000313" key="2">
    <source>
        <dbReference type="EMBL" id="GAI70465.1"/>
    </source>
</evidence>
<gene>
    <name evidence="2" type="ORF">S12H4_09281</name>
</gene>
<dbReference type="AlphaFoldDB" id="X1S4Y0"/>
<comment type="caution">
    <text evidence="2">The sequence shown here is derived from an EMBL/GenBank/DDBJ whole genome shotgun (WGS) entry which is preliminary data.</text>
</comment>
<proteinExistence type="predicted"/>
<accession>X1S4Y0</accession>
<sequence length="63" mass="7037">DWFMTSGPNRAPDVRAREVGGFRQVSQGEQLERMALEKKNRPPAKARSSEKPTSPLLPGAESW</sequence>
<reference evidence="2" key="1">
    <citation type="journal article" date="2014" name="Front. Microbiol.">
        <title>High frequency of phylogenetically diverse reductive dehalogenase-homologous genes in deep subseafloor sedimentary metagenomes.</title>
        <authorList>
            <person name="Kawai M."/>
            <person name="Futagami T."/>
            <person name="Toyoda A."/>
            <person name="Takaki Y."/>
            <person name="Nishi S."/>
            <person name="Hori S."/>
            <person name="Arai W."/>
            <person name="Tsubouchi T."/>
            <person name="Morono Y."/>
            <person name="Uchiyama I."/>
            <person name="Ito T."/>
            <person name="Fujiyama A."/>
            <person name="Inagaki F."/>
            <person name="Takami H."/>
        </authorList>
    </citation>
    <scope>NUCLEOTIDE SEQUENCE</scope>
    <source>
        <strain evidence="2">Expedition CK06-06</strain>
    </source>
</reference>
<feature type="non-terminal residue" evidence="2">
    <location>
        <position position="1"/>
    </location>
</feature>